<dbReference type="EMBL" id="VVYW01000022">
    <property type="protein sequence ID" value="KAA5404530.1"/>
    <property type="molecule type" value="Genomic_DNA"/>
</dbReference>
<keyword evidence="1" id="KW-1133">Transmembrane helix</keyword>
<feature type="transmembrane region" description="Helical" evidence="1">
    <location>
        <begin position="126"/>
        <end position="143"/>
    </location>
</feature>
<comment type="caution">
    <text evidence="2">The sequence shown here is derived from an EMBL/GenBank/DDBJ whole genome shotgun (WGS) entry which is preliminary data.</text>
</comment>
<feature type="transmembrane region" description="Helical" evidence="1">
    <location>
        <begin position="220"/>
        <end position="245"/>
    </location>
</feature>
<gene>
    <name evidence="2" type="ORF">F2Y86_21595</name>
</gene>
<keyword evidence="1" id="KW-0472">Membrane</keyword>
<protein>
    <submittedName>
        <fullName evidence="2">Conjugal transfer protein TraX</fullName>
    </submittedName>
</protein>
<feature type="transmembrane region" description="Helical" evidence="1">
    <location>
        <begin position="21"/>
        <end position="39"/>
    </location>
</feature>
<evidence type="ECO:0000313" key="2">
    <source>
        <dbReference type="EMBL" id="KAA5404530.1"/>
    </source>
</evidence>
<accession>A0A5M6A6J3</accession>
<dbReference type="InterPro" id="IPR008875">
    <property type="entry name" value="TraX"/>
</dbReference>
<feature type="transmembrane region" description="Helical" evidence="1">
    <location>
        <begin position="102"/>
        <end position="119"/>
    </location>
</feature>
<feature type="transmembrane region" description="Helical" evidence="1">
    <location>
        <begin position="78"/>
        <end position="96"/>
    </location>
</feature>
<name>A0A5M6A6J3_9BACE</name>
<sequence length="247" mass="27287">MASLQSTYKHSSLLPPLSGSALKVIAVLSMVADHCAYYLMEHSTLLYEVMRCFGRIAFPVFAFLIAEGFRHTRNLMKYFLQLLGFAVVSEVPWYLLNGADGTHNVLFTLALGVMALAAIKVLKKDGILCGAVIFSIAGFATWSGVDYEWRGILMMVVFYLLGNVSNPSFPSGRKAQLFCAFPLMMHYGIVGTLLASLVIACYDGTRGFIHGKVTKYGFYAFYPAHLIAIDITLYLNVFLNSLICLNS</sequence>
<reference evidence="2 3" key="1">
    <citation type="journal article" date="2019" name="Nat. Med.">
        <title>A library of human gut bacterial isolates paired with longitudinal multiomics data enables mechanistic microbiome research.</title>
        <authorList>
            <person name="Poyet M."/>
            <person name="Groussin M."/>
            <person name="Gibbons S.M."/>
            <person name="Avila-Pacheco J."/>
            <person name="Jiang X."/>
            <person name="Kearney S.M."/>
            <person name="Perrotta A.R."/>
            <person name="Berdy B."/>
            <person name="Zhao S."/>
            <person name="Lieberman T.D."/>
            <person name="Swanson P.K."/>
            <person name="Smith M."/>
            <person name="Roesemann S."/>
            <person name="Alexander J.E."/>
            <person name="Rich S.A."/>
            <person name="Livny J."/>
            <person name="Vlamakis H."/>
            <person name="Clish C."/>
            <person name="Bullock K."/>
            <person name="Deik A."/>
            <person name="Scott J."/>
            <person name="Pierce K.A."/>
            <person name="Xavier R.J."/>
            <person name="Alm E.J."/>
        </authorList>
    </citation>
    <scope>NUCLEOTIDE SEQUENCE [LARGE SCALE GENOMIC DNA]</scope>
    <source>
        <strain evidence="2 3">BIOML-A7</strain>
    </source>
</reference>
<dbReference type="RefSeq" id="WP_149950432.1">
    <property type="nucleotide sequence ID" value="NZ_RCXI01000023.1"/>
</dbReference>
<proteinExistence type="predicted"/>
<keyword evidence="1" id="KW-0812">Transmembrane</keyword>
<dbReference type="Pfam" id="PF05857">
    <property type="entry name" value="TraX"/>
    <property type="match status" value="1"/>
</dbReference>
<organism evidence="2 3">
    <name type="scientific">Bacteroides cellulosilyticus</name>
    <dbReference type="NCBI Taxonomy" id="246787"/>
    <lineage>
        <taxon>Bacteria</taxon>
        <taxon>Pseudomonadati</taxon>
        <taxon>Bacteroidota</taxon>
        <taxon>Bacteroidia</taxon>
        <taxon>Bacteroidales</taxon>
        <taxon>Bacteroidaceae</taxon>
        <taxon>Bacteroides</taxon>
    </lineage>
</organism>
<feature type="transmembrane region" description="Helical" evidence="1">
    <location>
        <begin position="149"/>
        <end position="165"/>
    </location>
</feature>
<dbReference type="Proteomes" id="UP000325055">
    <property type="component" value="Unassembled WGS sequence"/>
</dbReference>
<feature type="transmembrane region" description="Helical" evidence="1">
    <location>
        <begin position="177"/>
        <end position="200"/>
    </location>
</feature>
<feature type="transmembrane region" description="Helical" evidence="1">
    <location>
        <begin position="45"/>
        <end position="66"/>
    </location>
</feature>
<dbReference type="AlphaFoldDB" id="A0A5M6A6J3"/>
<evidence type="ECO:0000256" key="1">
    <source>
        <dbReference type="SAM" id="Phobius"/>
    </source>
</evidence>
<evidence type="ECO:0000313" key="3">
    <source>
        <dbReference type="Proteomes" id="UP000325055"/>
    </source>
</evidence>